<dbReference type="InterPro" id="IPR007219">
    <property type="entry name" value="XnlR_reg_dom"/>
</dbReference>
<comment type="subcellular location">
    <subcellularLocation>
        <location evidence="1">Nucleus</location>
    </subcellularLocation>
</comment>
<dbReference type="PROSITE" id="PS00463">
    <property type="entry name" value="ZN2_CY6_FUNGAL_1"/>
    <property type="match status" value="1"/>
</dbReference>
<dbReference type="VEuPathDB" id="FungiDB:PV06_09156"/>
<dbReference type="SMART" id="SM00066">
    <property type="entry name" value="GAL4"/>
    <property type="match status" value="1"/>
</dbReference>
<dbReference type="GO" id="GO:0000981">
    <property type="term" value="F:DNA-binding transcription factor activity, RNA polymerase II-specific"/>
    <property type="evidence" value="ECO:0007669"/>
    <property type="project" value="InterPro"/>
</dbReference>
<dbReference type="STRING" id="215243.A0A0D2DA91"/>
<dbReference type="CDD" id="cd00067">
    <property type="entry name" value="GAL4"/>
    <property type="match status" value="1"/>
</dbReference>
<dbReference type="GO" id="GO:0005634">
    <property type="term" value="C:nucleus"/>
    <property type="evidence" value="ECO:0007669"/>
    <property type="project" value="UniProtKB-SubCell"/>
</dbReference>
<protein>
    <recommendedName>
        <fullName evidence="7">Zn(2)-C6 fungal-type domain-containing protein</fullName>
    </recommendedName>
</protein>
<accession>A0A0D2DA91</accession>
<evidence type="ECO:0000313" key="9">
    <source>
        <dbReference type="Proteomes" id="UP000053342"/>
    </source>
</evidence>
<dbReference type="InterPro" id="IPR036864">
    <property type="entry name" value="Zn2-C6_fun-type_DNA-bd_sf"/>
</dbReference>
<dbReference type="SUPFAM" id="SSF57701">
    <property type="entry name" value="Zn2/Cys6 DNA-binding domain"/>
    <property type="match status" value="1"/>
</dbReference>
<keyword evidence="6" id="KW-0539">Nucleus</keyword>
<dbReference type="HOGENOM" id="CLU_011455_3_0_1"/>
<dbReference type="Gene3D" id="4.10.240.10">
    <property type="entry name" value="Zn(2)-C6 fungal-type DNA-binding domain"/>
    <property type="match status" value="1"/>
</dbReference>
<dbReference type="SMART" id="SM00906">
    <property type="entry name" value="Fungal_trans"/>
    <property type="match status" value="1"/>
</dbReference>
<keyword evidence="2" id="KW-0479">Metal-binding</keyword>
<keyword evidence="3" id="KW-0805">Transcription regulation</keyword>
<dbReference type="RefSeq" id="XP_016259596.1">
    <property type="nucleotide sequence ID" value="XM_016410574.1"/>
</dbReference>
<dbReference type="GO" id="GO:0006351">
    <property type="term" value="P:DNA-templated transcription"/>
    <property type="evidence" value="ECO:0007669"/>
    <property type="project" value="InterPro"/>
</dbReference>
<proteinExistence type="predicted"/>
<evidence type="ECO:0000313" key="8">
    <source>
        <dbReference type="EMBL" id="KIW39380.1"/>
    </source>
</evidence>
<name>A0A0D2DA91_9EURO</name>
<dbReference type="AlphaFoldDB" id="A0A0D2DA91"/>
<dbReference type="GO" id="GO:0008270">
    <property type="term" value="F:zinc ion binding"/>
    <property type="evidence" value="ECO:0007669"/>
    <property type="project" value="InterPro"/>
</dbReference>
<sequence>MTPEESASPPLRADSARARTRRGAVCTTCRQAKQQCDAAELAPAPCTRCSKFGRHCAIDPTFRRVKKRSHANALETDTQGAEIGQESFAEVASQASGQPARSSSIALPLYCAHIRPQRLENVQISSVDIVNLIQQFYSIYHPQFPILPDIMTFAQQYNSNRLLLWSVLAISAGNSSVTSALYNSLVNPVRRLAGDIYSHQSRGLEAVQALLLLCAWPFPYQQTVNDPSPMYCSLATAIAHQIGLHRPPALSNDFDFQVDGPESSRVKVRDRERAWLGCFVMNYTISIRLGIPSPISSYRSISSAIAKEPPSHLADTLIGLVHVAYLGHKTTTALGDDASAPSGLVDDPARLIHFFDHDFQAACQSLHGKISSQCDVFLLHSRLTLYSYAFNDKGTQNPNQAYDVEKSELSGKALSAAMKLMQLACENFNASLRWPAFVKNCVIYATCLAAFIVSKVKQSEIEVKTIIDTCEAANSLIRLWSLFPKDNYSRISTHIARFIDSINQRTSFMMATPEDTRGGLARQTPVTSRMSANVMFNVIWPAKKAGMNGTAPTLGDEAQSVVHPLVNTMMEEEDAHDTGLPTQVNLGPMDTIDFGSFDDIFADWSDLLGNTT</sequence>
<dbReference type="EMBL" id="KN847340">
    <property type="protein sequence ID" value="KIW39380.1"/>
    <property type="molecule type" value="Genomic_DNA"/>
</dbReference>
<dbReference type="PANTHER" id="PTHR31845">
    <property type="entry name" value="FINGER DOMAIN PROTEIN, PUTATIVE-RELATED"/>
    <property type="match status" value="1"/>
</dbReference>
<keyword evidence="5" id="KW-0804">Transcription</keyword>
<dbReference type="Pfam" id="PF04082">
    <property type="entry name" value="Fungal_trans"/>
    <property type="match status" value="1"/>
</dbReference>
<dbReference type="InterPro" id="IPR051089">
    <property type="entry name" value="prtT"/>
</dbReference>
<evidence type="ECO:0000256" key="6">
    <source>
        <dbReference type="ARBA" id="ARBA00023242"/>
    </source>
</evidence>
<evidence type="ECO:0000256" key="2">
    <source>
        <dbReference type="ARBA" id="ARBA00022723"/>
    </source>
</evidence>
<dbReference type="GO" id="GO:0000976">
    <property type="term" value="F:transcription cis-regulatory region binding"/>
    <property type="evidence" value="ECO:0007669"/>
    <property type="project" value="TreeGrafter"/>
</dbReference>
<evidence type="ECO:0000256" key="1">
    <source>
        <dbReference type="ARBA" id="ARBA00004123"/>
    </source>
</evidence>
<dbReference type="Proteomes" id="UP000053342">
    <property type="component" value="Unassembled WGS sequence"/>
</dbReference>
<evidence type="ECO:0000256" key="3">
    <source>
        <dbReference type="ARBA" id="ARBA00023015"/>
    </source>
</evidence>
<feature type="domain" description="Zn(2)-C6 fungal-type" evidence="7">
    <location>
        <begin position="25"/>
        <end position="58"/>
    </location>
</feature>
<keyword evidence="9" id="KW-1185">Reference proteome</keyword>
<evidence type="ECO:0000256" key="5">
    <source>
        <dbReference type="ARBA" id="ARBA00023163"/>
    </source>
</evidence>
<evidence type="ECO:0000259" key="7">
    <source>
        <dbReference type="PROSITE" id="PS50048"/>
    </source>
</evidence>
<organism evidence="8 9">
    <name type="scientific">Exophiala oligosperma</name>
    <dbReference type="NCBI Taxonomy" id="215243"/>
    <lineage>
        <taxon>Eukaryota</taxon>
        <taxon>Fungi</taxon>
        <taxon>Dikarya</taxon>
        <taxon>Ascomycota</taxon>
        <taxon>Pezizomycotina</taxon>
        <taxon>Eurotiomycetes</taxon>
        <taxon>Chaetothyriomycetidae</taxon>
        <taxon>Chaetothyriales</taxon>
        <taxon>Herpotrichiellaceae</taxon>
        <taxon>Exophiala</taxon>
    </lineage>
</organism>
<dbReference type="PANTHER" id="PTHR31845:SF21">
    <property type="entry name" value="REGULATORY PROTEIN LEU3"/>
    <property type="match status" value="1"/>
</dbReference>
<dbReference type="Pfam" id="PF00172">
    <property type="entry name" value="Zn_clus"/>
    <property type="match status" value="1"/>
</dbReference>
<dbReference type="GeneID" id="27361230"/>
<keyword evidence="4" id="KW-0238">DNA-binding</keyword>
<dbReference type="InterPro" id="IPR001138">
    <property type="entry name" value="Zn2Cys6_DnaBD"/>
</dbReference>
<gene>
    <name evidence="8" type="ORF">PV06_09156</name>
</gene>
<dbReference type="CDD" id="cd12148">
    <property type="entry name" value="fungal_TF_MHR"/>
    <property type="match status" value="1"/>
</dbReference>
<dbReference type="PROSITE" id="PS50048">
    <property type="entry name" value="ZN2_CY6_FUNGAL_2"/>
    <property type="match status" value="1"/>
</dbReference>
<reference evidence="8 9" key="1">
    <citation type="submission" date="2015-01" db="EMBL/GenBank/DDBJ databases">
        <title>The Genome Sequence of Exophiala oligosperma CBS72588.</title>
        <authorList>
            <consortium name="The Broad Institute Genomics Platform"/>
            <person name="Cuomo C."/>
            <person name="de Hoog S."/>
            <person name="Gorbushina A."/>
            <person name="Stielow B."/>
            <person name="Teixiera M."/>
            <person name="Abouelleil A."/>
            <person name="Chapman S.B."/>
            <person name="Priest M."/>
            <person name="Young S.K."/>
            <person name="Wortman J."/>
            <person name="Nusbaum C."/>
            <person name="Birren B."/>
        </authorList>
    </citation>
    <scope>NUCLEOTIDE SEQUENCE [LARGE SCALE GENOMIC DNA]</scope>
    <source>
        <strain evidence="8 9">CBS 72588</strain>
    </source>
</reference>
<evidence type="ECO:0000256" key="4">
    <source>
        <dbReference type="ARBA" id="ARBA00023125"/>
    </source>
</evidence>